<name>A0A4Y7NL50_9CRUS</name>
<evidence type="ECO:0000256" key="4">
    <source>
        <dbReference type="ARBA" id="ARBA00023163"/>
    </source>
</evidence>
<keyword evidence="3" id="KW-0805">Transcription regulation</keyword>
<reference evidence="6" key="1">
    <citation type="submission" date="2018-08" db="EMBL/GenBank/DDBJ databases">
        <authorList>
            <person name="Cornetti L."/>
        </authorList>
    </citation>
    <scope>NUCLEOTIDE SEQUENCE</scope>
    <source>
        <strain evidence="6">BE-ASS</strain>
    </source>
</reference>
<keyword evidence="4" id="KW-0804">Transcription</keyword>
<evidence type="ECO:0000256" key="5">
    <source>
        <dbReference type="ARBA" id="ARBA00030511"/>
    </source>
</evidence>
<proteinExistence type="evidence at transcript level"/>
<sequence>MATGTVESAVAVKPEEVREIEKSAVDREKTCPLLLRVFCAIGRHHSLADYARGSVPASELQIYTWTDASLLELTGLVREVNYEARRRGTRFSFAEIYPDPRNSCYSRRELGSTISGERGPDDLKTLKQCRFTIGNYIDIAITPPNRNMNNQNNRRFRPY</sequence>
<protein>
    <recommendedName>
        <fullName evidence="5">18 kDa Sin3-associated polypeptide</fullName>
    </recommendedName>
</protein>
<evidence type="ECO:0000256" key="2">
    <source>
        <dbReference type="ARBA" id="ARBA00022491"/>
    </source>
</evidence>
<dbReference type="InterPro" id="IPR042534">
    <property type="entry name" value="SAP18_sf"/>
</dbReference>
<dbReference type="FunFam" id="3.10.20.550:FF:000001">
    <property type="entry name" value="Histone deacetylase complex subunit SAP18"/>
    <property type="match status" value="1"/>
</dbReference>
<dbReference type="EMBL" id="LR024361">
    <property type="protein sequence ID" value="SVE93980.1"/>
    <property type="molecule type" value="mRNA"/>
</dbReference>
<dbReference type="PANTHER" id="PTHR13082">
    <property type="entry name" value="SAP18"/>
    <property type="match status" value="1"/>
</dbReference>
<dbReference type="InterPro" id="IPR010516">
    <property type="entry name" value="SAP18"/>
</dbReference>
<gene>
    <name evidence="6" type="primary">EOG090X0HU3</name>
</gene>
<dbReference type="PANTHER" id="PTHR13082:SF0">
    <property type="entry name" value="HISTONE DEACETYLASE COMPLEX SUBUNIT SAP18"/>
    <property type="match status" value="1"/>
</dbReference>
<evidence type="ECO:0000256" key="1">
    <source>
        <dbReference type="ARBA" id="ARBA00009143"/>
    </source>
</evidence>
<organism evidence="6">
    <name type="scientific">Scapholeberis mucronata</name>
    <dbReference type="NCBI Taxonomy" id="202097"/>
    <lineage>
        <taxon>Eukaryota</taxon>
        <taxon>Metazoa</taxon>
        <taxon>Ecdysozoa</taxon>
        <taxon>Arthropoda</taxon>
        <taxon>Crustacea</taxon>
        <taxon>Branchiopoda</taxon>
        <taxon>Diplostraca</taxon>
        <taxon>Cladocera</taxon>
        <taxon>Anomopoda</taxon>
        <taxon>Daphniidae</taxon>
        <taxon>Scapholeberis</taxon>
    </lineage>
</organism>
<accession>A0A4Y7NL50</accession>
<evidence type="ECO:0000256" key="3">
    <source>
        <dbReference type="ARBA" id="ARBA00023015"/>
    </source>
</evidence>
<comment type="similarity">
    <text evidence="1">Belongs to the SAP18 family.</text>
</comment>
<dbReference type="Pfam" id="PF06487">
    <property type="entry name" value="SAP18"/>
    <property type="match status" value="1"/>
</dbReference>
<dbReference type="GO" id="GO:0003714">
    <property type="term" value="F:transcription corepressor activity"/>
    <property type="evidence" value="ECO:0007669"/>
    <property type="project" value="TreeGrafter"/>
</dbReference>
<dbReference type="Gene3D" id="3.10.20.550">
    <property type="entry name" value="ASAP complex, SAP18 subunit"/>
    <property type="match status" value="1"/>
</dbReference>
<dbReference type="AlphaFoldDB" id="A0A4Y7NL50"/>
<keyword evidence="2" id="KW-0678">Repressor</keyword>
<dbReference type="GO" id="GO:0005634">
    <property type="term" value="C:nucleus"/>
    <property type="evidence" value="ECO:0007669"/>
    <property type="project" value="TreeGrafter"/>
</dbReference>
<evidence type="ECO:0000313" key="6">
    <source>
        <dbReference type="EMBL" id="SVE93980.1"/>
    </source>
</evidence>